<protein>
    <recommendedName>
        <fullName evidence="4">PQQ-binding-like beta-propeller repeat protein</fullName>
    </recommendedName>
</protein>
<evidence type="ECO:0000313" key="3">
    <source>
        <dbReference type="Proteomes" id="UP000481109"/>
    </source>
</evidence>
<feature type="chain" id="PRO_5038689436" description="PQQ-binding-like beta-propeller repeat protein" evidence="1">
    <location>
        <begin position="18"/>
        <end position="212"/>
    </location>
</feature>
<dbReference type="EMBL" id="JAAKZW010000267">
    <property type="protein sequence ID" value="NGO80972.1"/>
    <property type="molecule type" value="Genomic_DNA"/>
</dbReference>
<dbReference type="RefSeq" id="WP_165336381.1">
    <property type="nucleotide sequence ID" value="NZ_JAAKZW010000267.1"/>
</dbReference>
<keyword evidence="1" id="KW-0732">Signal</keyword>
<feature type="signal peptide" evidence="1">
    <location>
        <begin position="1"/>
        <end position="17"/>
    </location>
</feature>
<reference evidence="2 3" key="1">
    <citation type="submission" date="2020-02" db="EMBL/GenBank/DDBJ databases">
        <title>Whole-genome analyses of novel actinobacteria.</title>
        <authorList>
            <person name="Sahin N."/>
            <person name="Tokatli A."/>
        </authorList>
    </citation>
    <scope>NUCLEOTIDE SEQUENCE [LARGE SCALE GENOMIC DNA]</scope>
    <source>
        <strain evidence="2 3">YC504</strain>
    </source>
</reference>
<dbReference type="InterPro" id="IPR011047">
    <property type="entry name" value="Quinoprotein_ADH-like_sf"/>
</dbReference>
<proteinExistence type="predicted"/>
<organism evidence="2 3">
    <name type="scientific">Streptomyces mesophilus</name>
    <dbReference type="NCBI Taxonomy" id="1775132"/>
    <lineage>
        <taxon>Bacteria</taxon>
        <taxon>Bacillati</taxon>
        <taxon>Actinomycetota</taxon>
        <taxon>Actinomycetes</taxon>
        <taxon>Kitasatosporales</taxon>
        <taxon>Streptomycetaceae</taxon>
        <taxon>Streptomyces</taxon>
    </lineage>
</organism>
<accession>A0A6G4XUU8</accession>
<comment type="caution">
    <text evidence="2">The sequence shown here is derived from an EMBL/GenBank/DDBJ whole genome shotgun (WGS) entry which is preliminary data.</text>
</comment>
<evidence type="ECO:0000256" key="1">
    <source>
        <dbReference type="SAM" id="SignalP"/>
    </source>
</evidence>
<dbReference type="Proteomes" id="UP000481109">
    <property type="component" value="Unassembled WGS sequence"/>
</dbReference>
<dbReference type="SUPFAM" id="SSF50998">
    <property type="entry name" value="Quinoprotein alcohol dehydrogenase-like"/>
    <property type="match status" value="1"/>
</dbReference>
<sequence>MLPLALALAAAAPLLTAAHDARHAPFGDRLVRHAAVAEGEPRLRIEGEAVRAYDPQSGRTRWTHARDGRRPLALLPATGHAVTLWDDGLITDTVRDGSAVRWHRAIPGGARRLRENGAEGVLRALDPEARMVAVVTPQRITAYRSADGDLRWVLPARRGCAFAPERGVRHGRAWVLAQPCAGDAAPWPQQVVAVDDLGRIAPDRRPMGNDLP</sequence>
<gene>
    <name evidence="2" type="ORF">G6045_35730</name>
</gene>
<name>A0A6G4XUU8_9ACTN</name>
<evidence type="ECO:0008006" key="4">
    <source>
        <dbReference type="Google" id="ProtNLM"/>
    </source>
</evidence>
<keyword evidence="3" id="KW-1185">Reference proteome</keyword>
<dbReference type="AlphaFoldDB" id="A0A6G4XUU8"/>
<evidence type="ECO:0000313" key="2">
    <source>
        <dbReference type="EMBL" id="NGO80972.1"/>
    </source>
</evidence>